<keyword evidence="3" id="KW-1185">Reference proteome</keyword>
<dbReference type="Proteomes" id="UP000054248">
    <property type="component" value="Unassembled WGS sequence"/>
</dbReference>
<dbReference type="EMBL" id="KN822956">
    <property type="protein sequence ID" value="KIO32193.1"/>
    <property type="molecule type" value="Genomic_DNA"/>
</dbReference>
<feature type="region of interest" description="Disordered" evidence="1">
    <location>
        <begin position="198"/>
        <end position="544"/>
    </location>
</feature>
<dbReference type="OrthoDB" id="3243563at2759"/>
<dbReference type="HOGENOM" id="CLU_489339_0_0_1"/>
<protein>
    <submittedName>
        <fullName evidence="2">Uncharacterized protein</fullName>
    </submittedName>
</protein>
<feature type="compositionally biased region" description="Polar residues" evidence="1">
    <location>
        <begin position="420"/>
        <end position="429"/>
    </location>
</feature>
<organism evidence="2 3">
    <name type="scientific">Tulasnella calospora MUT 4182</name>
    <dbReference type="NCBI Taxonomy" id="1051891"/>
    <lineage>
        <taxon>Eukaryota</taxon>
        <taxon>Fungi</taxon>
        <taxon>Dikarya</taxon>
        <taxon>Basidiomycota</taxon>
        <taxon>Agaricomycotina</taxon>
        <taxon>Agaricomycetes</taxon>
        <taxon>Cantharellales</taxon>
        <taxon>Tulasnellaceae</taxon>
        <taxon>Tulasnella</taxon>
    </lineage>
</organism>
<feature type="compositionally biased region" description="Basic residues" evidence="1">
    <location>
        <begin position="261"/>
        <end position="275"/>
    </location>
</feature>
<dbReference type="AlphaFoldDB" id="A0A0C3LE24"/>
<gene>
    <name evidence="2" type="ORF">M407DRAFT_18766</name>
</gene>
<evidence type="ECO:0000313" key="3">
    <source>
        <dbReference type="Proteomes" id="UP000054248"/>
    </source>
</evidence>
<reference evidence="3" key="2">
    <citation type="submission" date="2015-01" db="EMBL/GenBank/DDBJ databases">
        <title>Evolutionary Origins and Diversification of the Mycorrhizal Mutualists.</title>
        <authorList>
            <consortium name="DOE Joint Genome Institute"/>
            <consortium name="Mycorrhizal Genomics Consortium"/>
            <person name="Kohler A."/>
            <person name="Kuo A."/>
            <person name="Nagy L.G."/>
            <person name="Floudas D."/>
            <person name="Copeland A."/>
            <person name="Barry K.W."/>
            <person name="Cichocki N."/>
            <person name="Veneault-Fourrey C."/>
            <person name="LaButti K."/>
            <person name="Lindquist E.A."/>
            <person name="Lipzen A."/>
            <person name="Lundell T."/>
            <person name="Morin E."/>
            <person name="Murat C."/>
            <person name="Riley R."/>
            <person name="Ohm R."/>
            <person name="Sun H."/>
            <person name="Tunlid A."/>
            <person name="Henrissat B."/>
            <person name="Grigoriev I.V."/>
            <person name="Hibbett D.S."/>
            <person name="Martin F."/>
        </authorList>
    </citation>
    <scope>NUCLEOTIDE SEQUENCE [LARGE SCALE GENOMIC DNA]</scope>
    <source>
        <strain evidence="3">MUT 4182</strain>
    </source>
</reference>
<evidence type="ECO:0000256" key="1">
    <source>
        <dbReference type="SAM" id="MobiDB-lite"/>
    </source>
</evidence>
<reference evidence="2 3" key="1">
    <citation type="submission" date="2014-04" db="EMBL/GenBank/DDBJ databases">
        <authorList>
            <consortium name="DOE Joint Genome Institute"/>
            <person name="Kuo A."/>
            <person name="Girlanda M."/>
            <person name="Perotto S."/>
            <person name="Kohler A."/>
            <person name="Nagy L.G."/>
            <person name="Floudas D."/>
            <person name="Copeland A."/>
            <person name="Barry K.W."/>
            <person name="Cichocki N."/>
            <person name="Veneault-Fourrey C."/>
            <person name="LaButti K."/>
            <person name="Lindquist E.A."/>
            <person name="Lipzen A."/>
            <person name="Lundell T."/>
            <person name="Morin E."/>
            <person name="Murat C."/>
            <person name="Sun H."/>
            <person name="Tunlid A."/>
            <person name="Henrissat B."/>
            <person name="Grigoriev I.V."/>
            <person name="Hibbett D.S."/>
            <person name="Martin F."/>
            <person name="Nordberg H.P."/>
            <person name="Cantor M.N."/>
            <person name="Hua S.X."/>
        </authorList>
    </citation>
    <scope>NUCLEOTIDE SEQUENCE [LARGE SCALE GENOMIC DNA]</scope>
    <source>
        <strain evidence="2 3">MUT 4182</strain>
    </source>
</reference>
<feature type="compositionally biased region" description="Polar residues" evidence="1">
    <location>
        <begin position="507"/>
        <end position="527"/>
    </location>
</feature>
<feature type="region of interest" description="Disordered" evidence="1">
    <location>
        <begin position="97"/>
        <end position="119"/>
    </location>
</feature>
<evidence type="ECO:0000313" key="2">
    <source>
        <dbReference type="EMBL" id="KIO32193.1"/>
    </source>
</evidence>
<proteinExistence type="predicted"/>
<accession>A0A0C3LE24</accession>
<feature type="compositionally biased region" description="Low complexity" evidence="1">
    <location>
        <begin position="106"/>
        <end position="115"/>
    </location>
</feature>
<feature type="region of interest" description="Disordered" evidence="1">
    <location>
        <begin position="33"/>
        <end position="56"/>
    </location>
</feature>
<sequence length="557" mass="57275">MASFKPAPPPPSTPKSSIHISIRAARDIILGASSHSNPLPLHSNLDARHPPSKRAPRKRLALNTKLYFSGNSSITLTHAVVKPKLVGWEGGLKLVDGETNVPPPVSSGSPGSHSSDQNSTTLVTSESLAMAILAVGSSDNNSTPSSRTSLRTALFQLPPSARPFQYTSYRNALDGPQVRNVYTPKFVQGQGWVPAFGGVNNEPEPVPAPSRPAATNSGPRYPVRASRAKPAANAEAGAGGEAGEAEAPVEEKTAAPTKPGGKGKNKNHGKGKAKVSKPSSAALAEKADEEARESSVAPATSTAGSKKRVRVQDAAEDSANGDTSIGDAAIDAEEDTGRATRASKRRKVASDMPPPSTIPPHAKGSSRKPNARDDSASLDGDNVEESSTTRKTRSAKRASTTAPEAEDSPDATMLDVESSAPGNSRSSGRATKARAGSHDNKSSSPPSSTASQAQAAPKDQPAKRSHKKKVPAPPAPQAETTSNSGKATSPVPPTHSYSTRRAGGMTRTVSNGSNSAAKGRTSPSGSDETLVERGGSALPSDSVSKIIPEPAPVAAVV</sequence>
<feature type="compositionally biased region" description="Low complexity" evidence="1">
    <location>
        <begin position="442"/>
        <end position="459"/>
    </location>
</feature>
<name>A0A0C3LE24_9AGAM</name>